<dbReference type="GO" id="GO:0016757">
    <property type="term" value="F:glycosyltransferase activity"/>
    <property type="evidence" value="ECO:0007669"/>
    <property type="project" value="InterPro"/>
</dbReference>
<keyword evidence="4" id="KW-1185">Reference proteome</keyword>
<gene>
    <name evidence="3" type="ORF">HNE05_19510</name>
</gene>
<dbReference type="AlphaFoldDB" id="A0A6M8G077"/>
<proteinExistence type="predicted"/>
<name>A0A6M8G077_9GAMM</name>
<protein>
    <submittedName>
        <fullName evidence="3">Glycosyltransferase</fullName>
    </submittedName>
</protein>
<dbReference type="InterPro" id="IPR050194">
    <property type="entry name" value="Glycosyltransferase_grp1"/>
</dbReference>
<reference evidence="3" key="1">
    <citation type="submission" date="2020-07" db="EMBL/GenBank/DDBJ databases">
        <title>Nitrate ammonifying Pseudomonas campi sp. nov. isolated from German agricultural grassland.</title>
        <authorList>
            <person name="Timsy T."/>
            <person name="Ulrich A."/>
            <person name="Spanner T."/>
            <person name="Foesel B."/>
            <person name="Kolb S."/>
            <person name="Horn M.A."/>
            <person name="Behrendt U."/>
        </authorList>
    </citation>
    <scope>NUCLEOTIDE SEQUENCE</scope>
    <source>
        <strain evidence="3">S1-A32-2</strain>
    </source>
</reference>
<organism evidence="3 4">
    <name type="scientific">Aquipseudomonas campi</name>
    <dbReference type="NCBI Taxonomy" id="2731681"/>
    <lineage>
        <taxon>Bacteria</taxon>
        <taxon>Pseudomonadati</taxon>
        <taxon>Pseudomonadota</taxon>
        <taxon>Gammaproteobacteria</taxon>
        <taxon>Pseudomonadales</taxon>
        <taxon>Pseudomonadaceae</taxon>
        <taxon>Aquipseudomonas</taxon>
    </lineage>
</organism>
<evidence type="ECO:0000259" key="2">
    <source>
        <dbReference type="Pfam" id="PF13579"/>
    </source>
</evidence>
<evidence type="ECO:0000313" key="3">
    <source>
        <dbReference type="EMBL" id="QKE65456.1"/>
    </source>
</evidence>
<feature type="domain" description="Glycosyltransferase subfamily 4-like N-terminal" evidence="2">
    <location>
        <begin position="12"/>
        <end position="147"/>
    </location>
</feature>
<dbReference type="PANTHER" id="PTHR45947:SF3">
    <property type="entry name" value="SULFOQUINOVOSYL TRANSFERASE SQD2"/>
    <property type="match status" value="1"/>
</dbReference>
<dbReference type="Pfam" id="PF00534">
    <property type="entry name" value="Glycos_transf_1"/>
    <property type="match status" value="1"/>
</dbReference>
<dbReference type="Proteomes" id="UP000501379">
    <property type="component" value="Chromosome"/>
</dbReference>
<sequence>MLAPVHRSWGNRVVRECVSLVEAGYRVTALVRCEHAHSIDGVQFIPAPSYRNRLQRFLRIPQVLFAALREKADVYHLHNPDMIPVALALKLLGKKVIYDTHEDYSQRLLIRSWLPRPLRRTLSFLISRAERGLSRWVDATLVTQEQQLVDFPRRCHLLRNAPSISEEMRQRSTTLAAHIDRRAGEYRLIYAGGISKTRGLYNMLAALDILNSRGLPVRLWLLGPDLENCLSAAVKHPGWSYVDYLRLQSHEAVFAHMARADIGLAMLEDVGDHAAALPSKLFEYMAWGLPFVASDFPLWREFTGEHAGLWVRPGSPELLAEQLSAILPDAPRRQSMGEGAAEFIGQFTWLQEQEVLLKLYAQIVEGRCKS</sequence>
<evidence type="ECO:0000259" key="1">
    <source>
        <dbReference type="Pfam" id="PF00534"/>
    </source>
</evidence>
<evidence type="ECO:0000313" key="4">
    <source>
        <dbReference type="Proteomes" id="UP000501379"/>
    </source>
</evidence>
<dbReference type="KEGG" id="pcam:HNE05_19510"/>
<dbReference type="SUPFAM" id="SSF53756">
    <property type="entry name" value="UDP-Glycosyltransferase/glycogen phosphorylase"/>
    <property type="match status" value="1"/>
</dbReference>
<dbReference type="RefSeq" id="WP_173211366.1">
    <property type="nucleotide sequence ID" value="NZ_CP053697.2"/>
</dbReference>
<dbReference type="Gene3D" id="3.40.50.2000">
    <property type="entry name" value="Glycogen Phosphorylase B"/>
    <property type="match status" value="2"/>
</dbReference>
<feature type="domain" description="Glycosyl transferase family 1" evidence="1">
    <location>
        <begin position="182"/>
        <end position="342"/>
    </location>
</feature>
<dbReference type="Pfam" id="PF13579">
    <property type="entry name" value="Glyco_trans_4_4"/>
    <property type="match status" value="1"/>
</dbReference>
<dbReference type="InterPro" id="IPR001296">
    <property type="entry name" value="Glyco_trans_1"/>
</dbReference>
<dbReference type="PANTHER" id="PTHR45947">
    <property type="entry name" value="SULFOQUINOVOSYL TRANSFERASE SQD2"/>
    <property type="match status" value="1"/>
</dbReference>
<dbReference type="EMBL" id="CP053697">
    <property type="protein sequence ID" value="QKE65456.1"/>
    <property type="molecule type" value="Genomic_DNA"/>
</dbReference>
<dbReference type="InterPro" id="IPR028098">
    <property type="entry name" value="Glyco_trans_4-like_N"/>
</dbReference>
<accession>A0A6M8G077</accession>